<dbReference type="EMBL" id="CP039371">
    <property type="protein sequence ID" value="QCI10598.1"/>
    <property type="molecule type" value="Genomic_DNA"/>
</dbReference>
<proteinExistence type="predicted"/>
<evidence type="ECO:0000313" key="1">
    <source>
        <dbReference type="EMBL" id="QCI10598.1"/>
    </source>
</evidence>
<sequence>MKFLSENDFLEEFGIEPIEVDPSLALCSYTIKSRNSDLEMDFSFSAIMESFQVVLRFSKQEVAVISSENVEIIEVVRDGSGAGVRVVFGFAELISEARVMFEPDLSCRWWTLRGNSGSDQ</sequence>
<organism evidence="1 2">
    <name type="scientific">Pseudomonas putida</name>
    <name type="common">Arthrobacter siderocapsulatus</name>
    <dbReference type="NCBI Taxonomy" id="303"/>
    <lineage>
        <taxon>Bacteria</taxon>
        <taxon>Pseudomonadati</taxon>
        <taxon>Pseudomonadota</taxon>
        <taxon>Gammaproteobacteria</taxon>
        <taxon>Pseudomonadales</taxon>
        <taxon>Pseudomonadaceae</taxon>
        <taxon>Pseudomonas</taxon>
    </lineage>
</organism>
<accession>A0A4D6X7P2</accession>
<name>A0A4D6X7P2_PSEPU</name>
<gene>
    <name evidence="1" type="ORF">E6B08_03865</name>
</gene>
<dbReference type="CDD" id="cd20698">
    <property type="entry name" value="CdiI_Kp-like"/>
    <property type="match status" value="1"/>
</dbReference>
<reference evidence="2" key="1">
    <citation type="submission" date="2019-04" db="EMBL/GenBank/DDBJ databases">
        <title>Genome sequence of Pseudomonas putida 1290, an auxin catabolizing strain.</title>
        <authorList>
            <person name="Laird T.S."/>
            <person name="Leveau J.H.J."/>
        </authorList>
    </citation>
    <scope>NUCLEOTIDE SEQUENCE [LARGE SCALE GENOMIC DNA]</scope>
    <source>
        <strain evidence="2">1290</strain>
    </source>
</reference>
<protein>
    <submittedName>
        <fullName evidence="1">Uncharacterized protein</fullName>
    </submittedName>
</protein>
<evidence type="ECO:0000313" key="2">
    <source>
        <dbReference type="Proteomes" id="UP000298551"/>
    </source>
</evidence>
<dbReference type="RefSeq" id="WP_136912814.1">
    <property type="nucleotide sequence ID" value="NZ_CP039371.1"/>
</dbReference>
<dbReference type="OrthoDB" id="6893008at2"/>
<dbReference type="AlphaFoldDB" id="A0A4D6X7P2"/>
<dbReference type="Proteomes" id="UP000298551">
    <property type="component" value="Chromosome"/>
</dbReference>